<dbReference type="RefSeq" id="XP_001021518.2">
    <property type="nucleotide sequence ID" value="XM_001021518.3"/>
</dbReference>
<keyword evidence="2 3" id="KW-0812">Transmembrane</keyword>
<evidence type="ECO:0000256" key="1">
    <source>
        <dbReference type="SAM" id="MobiDB-lite"/>
    </source>
</evidence>
<keyword evidence="4" id="KW-1185">Reference proteome</keyword>
<feature type="compositionally biased region" description="Basic and acidic residues" evidence="1">
    <location>
        <begin position="1"/>
        <end position="16"/>
    </location>
</feature>
<name>I7M2T6_TETTS</name>
<feature type="transmembrane region" description="Helical" evidence="2">
    <location>
        <begin position="136"/>
        <end position="157"/>
    </location>
</feature>
<accession>I7M2T6</accession>
<evidence type="ECO:0000256" key="2">
    <source>
        <dbReference type="SAM" id="Phobius"/>
    </source>
</evidence>
<sequence length="316" mass="36299">MILNNKKESSGQEEKQPLNQNEADLQSIPAQNQQIEQAQQAQEVTGQRKKQTALQSSIQTALNRLKFLISFTMFLDVIGAELLCGLTQVCYFNGIESPKFLSQSLLLFMALTIIFLVIAYKFISVLNKEWIKILKFLLFFWAITLVVFAIASFAYAFSSDQQKNFTNSYQNFSEITQQYYQKKCPSTTQNSDGSYISDSCLQDRYKLNVVLIAIFHLVTGVFILGIFLLLINLEVPENFRPVSTSIRVGNEKQFIIIDSRYTKVNTRKKQENVEAESNIPSKQDLEDPKVNQPEYNLQNINDDPDKRPFGHLRKPY</sequence>
<dbReference type="KEGG" id="tet:TTHERM_00148830"/>
<dbReference type="AlphaFoldDB" id="I7M2T6"/>
<proteinExistence type="predicted"/>
<dbReference type="EMBL" id="GG662603">
    <property type="protein sequence ID" value="EAS01273.2"/>
    <property type="molecule type" value="Genomic_DNA"/>
</dbReference>
<keyword evidence="2" id="KW-1133">Transmembrane helix</keyword>
<organism evidence="3 4">
    <name type="scientific">Tetrahymena thermophila (strain SB210)</name>
    <dbReference type="NCBI Taxonomy" id="312017"/>
    <lineage>
        <taxon>Eukaryota</taxon>
        <taxon>Sar</taxon>
        <taxon>Alveolata</taxon>
        <taxon>Ciliophora</taxon>
        <taxon>Intramacronucleata</taxon>
        <taxon>Oligohymenophorea</taxon>
        <taxon>Hymenostomatida</taxon>
        <taxon>Tetrahymenina</taxon>
        <taxon>Tetrahymenidae</taxon>
        <taxon>Tetrahymena</taxon>
    </lineage>
</organism>
<evidence type="ECO:0000313" key="4">
    <source>
        <dbReference type="Proteomes" id="UP000009168"/>
    </source>
</evidence>
<keyword evidence="2" id="KW-0472">Membrane</keyword>
<feature type="region of interest" description="Disordered" evidence="1">
    <location>
        <begin position="268"/>
        <end position="316"/>
    </location>
</feature>
<dbReference type="InParanoid" id="I7M2T6"/>
<feature type="transmembrane region" description="Helical" evidence="2">
    <location>
        <begin position="67"/>
        <end position="94"/>
    </location>
</feature>
<reference evidence="4" key="1">
    <citation type="journal article" date="2006" name="PLoS Biol.">
        <title>Macronuclear genome sequence of the ciliate Tetrahymena thermophila, a model eukaryote.</title>
        <authorList>
            <person name="Eisen J.A."/>
            <person name="Coyne R.S."/>
            <person name="Wu M."/>
            <person name="Wu D."/>
            <person name="Thiagarajan M."/>
            <person name="Wortman J.R."/>
            <person name="Badger J.H."/>
            <person name="Ren Q."/>
            <person name="Amedeo P."/>
            <person name="Jones K.M."/>
            <person name="Tallon L.J."/>
            <person name="Delcher A.L."/>
            <person name="Salzberg S.L."/>
            <person name="Silva J.C."/>
            <person name="Haas B.J."/>
            <person name="Majoros W.H."/>
            <person name="Farzad M."/>
            <person name="Carlton J.M."/>
            <person name="Smith R.K. Jr."/>
            <person name="Garg J."/>
            <person name="Pearlman R.E."/>
            <person name="Karrer K.M."/>
            <person name="Sun L."/>
            <person name="Manning G."/>
            <person name="Elde N.C."/>
            <person name="Turkewitz A.P."/>
            <person name="Asai D.J."/>
            <person name="Wilkes D.E."/>
            <person name="Wang Y."/>
            <person name="Cai H."/>
            <person name="Collins K."/>
            <person name="Stewart B.A."/>
            <person name="Lee S.R."/>
            <person name="Wilamowska K."/>
            <person name="Weinberg Z."/>
            <person name="Ruzzo W.L."/>
            <person name="Wloga D."/>
            <person name="Gaertig J."/>
            <person name="Frankel J."/>
            <person name="Tsao C.-C."/>
            <person name="Gorovsky M.A."/>
            <person name="Keeling P.J."/>
            <person name="Waller R.F."/>
            <person name="Patron N.J."/>
            <person name="Cherry J.M."/>
            <person name="Stover N.A."/>
            <person name="Krieger C.J."/>
            <person name="del Toro C."/>
            <person name="Ryder H.F."/>
            <person name="Williamson S.C."/>
            <person name="Barbeau R.A."/>
            <person name="Hamilton E.P."/>
            <person name="Orias E."/>
        </authorList>
    </citation>
    <scope>NUCLEOTIDE SEQUENCE [LARGE SCALE GENOMIC DNA]</scope>
    <source>
        <strain evidence="4">SB210</strain>
    </source>
</reference>
<dbReference type="Proteomes" id="UP000009168">
    <property type="component" value="Unassembled WGS sequence"/>
</dbReference>
<evidence type="ECO:0000313" key="3">
    <source>
        <dbReference type="EMBL" id="EAS01273.2"/>
    </source>
</evidence>
<feature type="region of interest" description="Disordered" evidence="1">
    <location>
        <begin position="1"/>
        <end position="23"/>
    </location>
</feature>
<gene>
    <name evidence="3" type="ORF">TTHERM_00148830</name>
</gene>
<feature type="transmembrane region" description="Helical" evidence="2">
    <location>
        <begin position="209"/>
        <end position="231"/>
    </location>
</feature>
<feature type="transmembrane region" description="Helical" evidence="2">
    <location>
        <begin position="100"/>
        <end position="124"/>
    </location>
</feature>
<protein>
    <submittedName>
        <fullName evidence="3">Transmembrane protein, putative</fullName>
    </submittedName>
</protein>
<dbReference type="GeneID" id="7825215"/>